<accession>A0AAE4VK34</accession>
<name>A0AAE4VK34_9RICK</name>
<dbReference type="RefSeq" id="WP_322498834.1">
    <property type="nucleotide sequence ID" value="NZ_JARGYU010000002.1"/>
</dbReference>
<evidence type="ECO:0000256" key="7">
    <source>
        <dbReference type="RuleBase" id="RU003879"/>
    </source>
</evidence>
<evidence type="ECO:0000256" key="8">
    <source>
        <dbReference type="SAM" id="Phobius"/>
    </source>
</evidence>
<keyword evidence="7" id="KW-0813">Transport</keyword>
<dbReference type="GO" id="GO:0005886">
    <property type="term" value="C:plasma membrane"/>
    <property type="evidence" value="ECO:0007669"/>
    <property type="project" value="UniProtKB-SubCell"/>
</dbReference>
<dbReference type="Proteomes" id="UP001289135">
    <property type="component" value="Unassembled WGS sequence"/>
</dbReference>
<dbReference type="GO" id="GO:0015031">
    <property type="term" value="P:protein transport"/>
    <property type="evidence" value="ECO:0007669"/>
    <property type="project" value="UniProtKB-KW"/>
</dbReference>
<keyword evidence="5 8" id="KW-1133">Transmembrane helix</keyword>
<reference evidence="9" key="1">
    <citation type="submission" date="2023-02" db="EMBL/GenBank/DDBJ databases">
        <title>Host association and intracellularity evolved multiple times independently in the Rickettsiales.</title>
        <authorList>
            <person name="Castelli M."/>
            <person name="Nardi T."/>
            <person name="Gammuto L."/>
            <person name="Bellinzona G."/>
            <person name="Sabaneyeva E."/>
            <person name="Potekhin A."/>
            <person name="Serra V."/>
            <person name="Petroni G."/>
            <person name="Sassera D."/>
        </authorList>
    </citation>
    <scope>NUCLEOTIDE SEQUENCE</scope>
    <source>
        <strain evidence="9">USBL-36I1</strain>
    </source>
</reference>
<protein>
    <submittedName>
        <fullName evidence="9">Tol-Pal system subunit TolR</fullName>
    </submittedName>
</protein>
<keyword evidence="4 7" id="KW-0812">Transmembrane</keyword>
<feature type="transmembrane region" description="Helical" evidence="8">
    <location>
        <begin position="26"/>
        <end position="48"/>
    </location>
</feature>
<evidence type="ECO:0000256" key="4">
    <source>
        <dbReference type="ARBA" id="ARBA00022692"/>
    </source>
</evidence>
<evidence type="ECO:0000256" key="5">
    <source>
        <dbReference type="ARBA" id="ARBA00022989"/>
    </source>
</evidence>
<evidence type="ECO:0000256" key="3">
    <source>
        <dbReference type="ARBA" id="ARBA00022475"/>
    </source>
</evidence>
<dbReference type="GO" id="GO:0022857">
    <property type="term" value="F:transmembrane transporter activity"/>
    <property type="evidence" value="ECO:0007669"/>
    <property type="project" value="InterPro"/>
</dbReference>
<dbReference type="PANTHER" id="PTHR30558:SF7">
    <property type="entry name" value="TOL-PAL SYSTEM PROTEIN TOLR"/>
    <property type="match status" value="1"/>
</dbReference>
<dbReference type="EMBL" id="JARGYU010000002">
    <property type="protein sequence ID" value="MDZ5761406.1"/>
    <property type="molecule type" value="Genomic_DNA"/>
</dbReference>
<keyword evidence="10" id="KW-1185">Reference proteome</keyword>
<evidence type="ECO:0000313" key="9">
    <source>
        <dbReference type="EMBL" id="MDZ5761406.1"/>
    </source>
</evidence>
<dbReference type="Gene3D" id="3.30.420.270">
    <property type="match status" value="1"/>
</dbReference>
<keyword evidence="3" id="KW-1003">Cell membrane</keyword>
<evidence type="ECO:0000256" key="6">
    <source>
        <dbReference type="ARBA" id="ARBA00023136"/>
    </source>
</evidence>
<comment type="similarity">
    <text evidence="2 7">Belongs to the ExbD/TolR family.</text>
</comment>
<keyword evidence="7" id="KW-0653">Protein transport</keyword>
<evidence type="ECO:0000256" key="1">
    <source>
        <dbReference type="ARBA" id="ARBA00004162"/>
    </source>
</evidence>
<dbReference type="Pfam" id="PF02472">
    <property type="entry name" value="ExbD"/>
    <property type="match status" value="1"/>
</dbReference>
<dbReference type="AlphaFoldDB" id="A0AAE4VK34"/>
<comment type="caution">
    <text evidence="9">The sequence shown here is derived from an EMBL/GenBank/DDBJ whole genome shotgun (WGS) entry which is preliminary data.</text>
</comment>
<keyword evidence="6 8" id="KW-0472">Membrane</keyword>
<dbReference type="PANTHER" id="PTHR30558">
    <property type="entry name" value="EXBD MEMBRANE COMPONENT OF PMF-DRIVEN MACROMOLECULE IMPORT SYSTEM"/>
    <property type="match status" value="1"/>
</dbReference>
<gene>
    <name evidence="9" type="ORF">Lyticum_00581</name>
</gene>
<organism evidence="9 10">
    <name type="scientific">Lyticum sinuosum</name>
    <dbReference type="NCBI Taxonomy" id="1332059"/>
    <lineage>
        <taxon>Bacteria</taxon>
        <taxon>Pseudomonadati</taxon>
        <taxon>Pseudomonadota</taxon>
        <taxon>Alphaproteobacteria</taxon>
        <taxon>Rickettsiales</taxon>
        <taxon>Lyticum</taxon>
    </lineage>
</organism>
<dbReference type="InterPro" id="IPR003400">
    <property type="entry name" value="ExbD"/>
</dbReference>
<evidence type="ECO:0000256" key="2">
    <source>
        <dbReference type="ARBA" id="ARBA00005811"/>
    </source>
</evidence>
<comment type="subcellular location">
    <subcellularLocation>
        <location evidence="1">Cell membrane</location>
        <topology evidence="1">Single-pass membrane protein</topology>
    </subcellularLocation>
    <subcellularLocation>
        <location evidence="7">Cell membrane</location>
        <topology evidence="7">Single-pass type II membrane protein</topology>
    </subcellularLocation>
</comment>
<sequence>MGFGINNHNKKGRNIKLNSEINVTPFIDVMLVLLVIFMITTPMMIAGVEVDLPRSNMDNLEDINDDPIIISLTKDNKIYLRDIIVEENKLVSELIKIKNSNNNSSNINSNKEINKIKIFIMGDENISYGYVMKIFGQIKGAGIDNVSLVTENNDK</sequence>
<evidence type="ECO:0000313" key="10">
    <source>
        <dbReference type="Proteomes" id="UP001289135"/>
    </source>
</evidence>
<proteinExistence type="inferred from homology"/>